<protein>
    <submittedName>
        <fullName evidence="2">Uncharacterized protein</fullName>
    </submittedName>
</protein>
<organism evidence="2">
    <name type="scientific">hydrothermal vent metagenome</name>
    <dbReference type="NCBI Taxonomy" id="652676"/>
    <lineage>
        <taxon>unclassified sequences</taxon>
        <taxon>metagenomes</taxon>
        <taxon>ecological metagenomes</taxon>
    </lineage>
</organism>
<accession>A0A1W1BUY3</accession>
<gene>
    <name evidence="2" type="ORF">MNB_SM-7-501</name>
</gene>
<keyword evidence="1" id="KW-0812">Transmembrane</keyword>
<keyword evidence="1" id="KW-1133">Transmembrane helix</keyword>
<keyword evidence="1" id="KW-0472">Membrane</keyword>
<dbReference type="AlphaFoldDB" id="A0A1W1BUY3"/>
<dbReference type="EMBL" id="FPHB01000038">
    <property type="protein sequence ID" value="SFV57252.1"/>
    <property type="molecule type" value="Genomic_DNA"/>
</dbReference>
<evidence type="ECO:0000256" key="1">
    <source>
        <dbReference type="SAM" id="Phobius"/>
    </source>
</evidence>
<sequence length="77" mass="8525">MQRLDILSRNQEEFVVMEPSLENIGDYNGLKGEKKRVVWAVLISGIILGAAVGVVSYFYGTPSDSIKTEKVGKIPLR</sequence>
<proteinExistence type="predicted"/>
<name>A0A1W1BUY3_9ZZZZ</name>
<reference evidence="2" key="1">
    <citation type="submission" date="2016-10" db="EMBL/GenBank/DDBJ databases">
        <authorList>
            <person name="de Groot N.N."/>
        </authorList>
    </citation>
    <scope>NUCLEOTIDE SEQUENCE</scope>
</reference>
<evidence type="ECO:0000313" key="2">
    <source>
        <dbReference type="EMBL" id="SFV57252.1"/>
    </source>
</evidence>
<feature type="transmembrane region" description="Helical" evidence="1">
    <location>
        <begin position="37"/>
        <end position="59"/>
    </location>
</feature>